<organism evidence="1 2">
    <name type="scientific">Daphnia magna</name>
    <dbReference type="NCBI Taxonomy" id="35525"/>
    <lineage>
        <taxon>Eukaryota</taxon>
        <taxon>Metazoa</taxon>
        <taxon>Ecdysozoa</taxon>
        <taxon>Arthropoda</taxon>
        <taxon>Crustacea</taxon>
        <taxon>Branchiopoda</taxon>
        <taxon>Diplostraca</taxon>
        <taxon>Cladocera</taxon>
        <taxon>Anomopoda</taxon>
        <taxon>Daphniidae</taxon>
        <taxon>Daphnia</taxon>
    </lineage>
</organism>
<dbReference type="OrthoDB" id="6475906at2759"/>
<dbReference type="GO" id="GO:0042981">
    <property type="term" value="P:regulation of apoptotic process"/>
    <property type="evidence" value="ECO:0007669"/>
    <property type="project" value="TreeGrafter"/>
</dbReference>
<dbReference type="PANTHER" id="PTHR12306:SF15">
    <property type="entry name" value="DNAATION FACTOR-RELATED PROTEIN 1, ISOFORM B-RELATED"/>
    <property type="match status" value="1"/>
</dbReference>
<dbReference type="Pfam" id="PF02017">
    <property type="entry name" value="CIDE-N"/>
    <property type="match status" value="1"/>
</dbReference>
<dbReference type="Gene3D" id="3.10.20.10">
    <property type="match status" value="1"/>
</dbReference>
<dbReference type="GO" id="GO:0006915">
    <property type="term" value="P:apoptotic process"/>
    <property type="evidence" value="ECO:0007669"/>
    <property type="project" value="UniProtKB-UniRule"/>
</dbReference>
<dbReference type="InterPro" id="IPR003508">
    <property type="entry name" value="CIDE-N_dom"/>
</dbReference>
<accession>A0A164WK21</accession>
<name>A0A164WK21_9CRUS</name>
<dbReference type="SMART" id="SM00266">
    <property type="entry name" value="CAD"/>
    <property type="match status" value="1"/>
</dbReference>
<evidence type="ECO:0000313" key="1">
    <source>
        <dbReference type="EMBL" id="KZS13334.1"/>
    </source>
</evidence>
<proteinExistence type="predicted"/>
<dbReference type="STRING" id="35525.A0A164WK21"/>
<keyword evidence="2" id="KW-1185">Reference proteome</keyword>
<dbReference type="PROSITE" id="PS51135">
    <property type="entry name" value="CIDE_N"/>
    <property type="match status" value="1"/>
</dbReference>
<dbReference type="AlphaFoldDB" id="A0A164WK21"/>
<dbReference type="Proteomes" id="UP000076858">
    <property type="component" value="Unassembled WGS sequence"/>
</dbReference>
<protein>
    <submittedName>
        <fullName evidence="1">Putative DNAation factor-related protein 1</fullName>
    </submittedName>
</protein>
<gene>
    <name evidence="1" type="ORF">APZ42_021568</name>
</gene>
<dbReference type="EMBL" id="LRGB01001213">
    <property type="protein sequence ID" value="KZS13334.1"/>
    <property type="molecule type" value="Genomic_DNA"/>
</dbReference>
<comment type="caution">
    <text evidence="1">The sequence shown here is derived from an EMBL/GenBank/DDBJ whole genome shotgun (WGS) entry which is preliminary data.</text>
</comment>
<reference evidence="1 2" key="1">
    <citation type="submission" date="2016-03" db="EMBL/GenBank/DDBJ databases">
        <title>EvidentialGene: Evidence-directed Construction of Genes on Genomes.</title>
        <authorList>
            <person name="Gilbert D.G."/>
            <person name="Choi J.-H."/>
            <person name="Mockaitis K."/>
            <person name="Colbourne J."/>
            <person name="Pfrender M."/>
        </authorList>
    </citation>
    <scope>NUCLEOTIDE SEQUENCE [LARGE SCALE GENOMIC DNA]</scope>
    <source>
        <strain evidence="1 2">Xinb3</strain>
        <tissue evidence="1">Complete organism</tissue>
    </source>
</reference>
<dbReference type="PANTHER" id="PTHR12306">
    <property type="entry name" value="CELL DEATH ACTIVATOR CIDE"/>
    <property type="match status" value="1"/>
</dbReference>
<dbReference type="SUPFAM" id="SSF54277">
    <property type="entry name" value="CAD &amp; PB1 domains"/>
    <property type="match status" value="1"/>
</dbReference>
<evidence type="ECO:0000313" key="2">
    <source>
        <dbReference type="Proteomes" id="UP000076858"/>
    </source>
</evidence>
<sequence>MDLKKKPFKLVSHDRRTKKGVVAGSLEELMLKARALFNLGTEVFQLVLEEDGTEVLDDDYLLYLDNNTKLMVLRANSQWEASFPAVDETDCPGTERSYNPVKILQKLVRSPGSIALLSEEELDVVSSFTEHQNIGIPQSEVEYLIETCQRELEQKKKIKDALDLVDLYQRAKEQSDKYP</sequence>